<dbReference type="SUPFAM" id="SSF46689">
    <property type="entry name" value="Homeodomain-like"/>
    <property type="match status" value="1"/>
</dbReference>
<gene>
    <name evidence="6" type="ORF">GCM10022254_72850</name>
</gene>
<evidence type="ECO:0000313" key="7">
    <source>
        <dbReference type="Proteomes" id="UP001501710"/>
    </source>
</evidence>
<dbReference type="Gene3D" id="1.10.357.10">
    <property type="entry name" value="Tetracycline Repressor, domain 2"/>
    <property type="match status" value="1"/>
</dbReference>
<dbReference type="RefSeq" id="WP_344907134.1">
    <property type="nucleotide sequence ID" value="NZ_BAABAS010000029.1"/>
</dbReference>
<sequence length="219" mass="24757">MPQPSARRGRPPRISRAEIIEAARRIVEEDEGVDRLTMRRLAGEVGSTPMALYHHVRDKEELLVLLMDAVAEEAQRRPELPADPRERVIVLATAIRASLVERPWAVELPAADDLMSVSALWYSERIVGALVECGLTTERAVHAYRAIWYYTVGELTVRTASARRRERDDRPTYRDRVFTELDPGELPTLASLAGRWTELTARDTYQDGLRALVDGLTRG</sequence>
<dbReference type="PANTHER" id="PTHR30055:SF151">
    <property type="entry name" value="TRANSCRIPTIONAL REGULATORY PROTEIN"/>
    <property type="match status" value="1"/>
</dbReference>
<dbReference type="SUPFAM" id="SSF48498">
    <property type="entry name" value="Tetracyclin repressor-like, C-terminal domain"/>
    <property type="match status" value="1"/>
</dbReference>
<comment type="caution">
    <text evidence="6">The sequence shown here is derived from an EMBL/GenBank/DDBJ whole genome shotgun (WGS) entry which is preliminary data.</text>
</comment>
<keyword evidence="7" id="KW-1185">Reference proteome</keyword>
<reference evidence="7" key="1">
    <citation type="journal article" date="2019" name="Int. J. Syst. Evol. Microbiol.">
        <title>The Global Catalogue of Microorganisms (GCM) 10K type strain sequencing project: providing services to taxonomists for standard genome sequencing and annotation.</title>
        <authorList>
            <consortium name="The Broad Institute Genomics Platform"/>
            <consortium name="The Broad Institute Genome Sequencing Center for Infectious Disease"/>
            <person name="Wu L."/>
            <person name="Ma J."/>
        </authorList>
    </citation>
    <scope>NUCLEOTIDE SEQUENCE [LARGE SCALE GENOMIC DNA]</scope>
    <source>
        <strain evidence="7">JCM 17440</strain>
    </source>
</reference>
<evidence type="ECO:0000313" key="6">
    <source>
        <dbReference type="EMBL" id="GAA4241946.1"/>
    </source>
</evidence>
<evidence type="ECO:0000256" key="3">
    <source>
        <dbReference type="ARBA" id="ARBA00023163"/>
    </source>
</evidence>
<dbReference type="InterPro" id="IPR001647">
    <property type="entry name" value="HTH_TetR"/>
</dbReference>
<proteinExistence type="predicted"/>
<dbReference type="InterPro" id="IPR036271">
    <property type="entry name" value="Tet_transcr_reg_TetR-rel_C_sf"/>
</dbReference>
<dbReference type="Gene3D" id="1.10.10.60">
    <property type="entry name" value="Homeodomain-like"/>
    <property type="match status" value="1"/>
</dbReference>
<dbReference type="Pfam" id="PF00440">
    <property type="entry name" value="TetR_N"/>
    <property type="match status" value="1"/>
</dbReference>
<feature type="domain" description="HTH tetR-type" evidence="5">
    <location>
        <begin position="13"/>
        <end position="74"/>
    </location>
</feature>
<evidence type="ECO:0000256" key="2">
    <source>
        <dbReference type="ARBA" id="ARBA00023125"/>
    </source>
</evidence>
<evidence type="ECO:0000259" key="5">
    <source>
        <dbReference type="PROSITE" id="PS50977"/>
    </source>
</evidence>
<keyword evidence="1" id="KW-0805">Transcription regulation</keyword>
<feature type="DNA-binding region" description="H-T-H motif" evidence="4">
    <location>
        <begin position="37"/>
        <end position="56"/>
    </location>
</feature>
<dbReference type="Proteomes" id="UP001501710">
    <property type="component" value="Unassembled WGS sequence"/>
</dbReference>
<evidence type="ECO:0000256" key="1">
    <source>
        <dbReference type="ARBA" id="ARBA00023015"/>
    </source>
</evidence>
<dbReference type="EMBL" id="BAABAS010000029">
    <property type="protein sequence ID" value="GAA4241946.1"/>
    <property type="molecule type" value="Genomic_DNA"/>
</dbReference>
<organism evidence="6 7">
    <name type="scientific">Actinomadura meridiana</name>
    <dbReference type="NCBI Taxonomy" id="559626"/>
    <lineage>
        <taxon>Bacteria</taxon>
        <taxon>Bacillati</taxon>
        <taxon>Actinomycetota</taxon>
        <taxon>Actinomycetes</taxon>
        <taxon>Streptosporangiales</taxon>
        <taxon>Thermomonosporaceae</taxon>
        <taxon>Actinomadura</taxon>
    </lineage>
</organism>
<dbReference type="PROSITE" id="PS50977">
    <property type="entry name" value="HTH_TETR_2"/>
    <property type="match status" value="1"/>
</dbReference>
<protein>
    <submittedName>
        <fullName evidence="6">TetR/AcrR family transcriptional regulator</fullName>
    </submittedName>
</protein>
<dbReference type="InterPro" id="IPR004111">
    <property type="entry name" value="Repressor_TetR_C"/>
</dbReference>
<dbReference type="InterPro" id="IPR009057">
    <property type="entry name" value="Homeodomain-like_sf"/>
</dbReference>
<accession>A0ABP8CQ20</accession>
<dbReference type="InterPro" id="IPR050109">
    <property type="entry name" value="HTH-type_TetR-like_transc_reg"/>
</dbReference>
<dbReference type="PANTHER" id="PTHR30055">
    <property type="entry name" value="HTH-TYPE TRANSCRIPTIONAL REGULATOR RUTR"/>
    <property type="match status" value="1"/>
</dbReference>
<keyword evidence="2 4" id="KW-0238">DNA-binding</keyword>
<evidence type="ECO:0000256" key="4">
    <source>
        <dbReference type="PROSITE-ProRule" id="PRU00335"/>
    </source>
</evidence>
<dbReference type="Pfam" id="PF02909">
    <property type="entry name" value="TetR_C_1"/>
    <property type="match status" value="1"/>
</dbReference>
<keyword evidence="3" id="KW-0804">Transcription</keyword>
<name>A0ABP8CQ20_9ACTN</name>